<keyword evidence="2" id="KW-1185">Reference proteome</keyword>
<keyword evidence="1" id="KW-0378">Hydrolase</keyword>
<evidence type="ECO:0000313" key="1">
    <source>
        <dbReference type="EMBL" id="TGY41686.1"/>
    </source>
</evidence>
<dbReference type="RefSeq" id="WP_136007428.1">
    <property type="nucleotide sequence ID" value="NZ_SRYR01000006.1"/>
</dbReference>
<protein>
    <submittedName>
        <fullName evidence="1">HAD family hydrolase</fullName>
    </submittedName>
</protein>
<dbReference type="PANTHER" id="PTHR10000:SF25">
    <property type="entry name" value="PHOSPHATASE YKRA-RELATED"/>
    <property type="match status" value="1"/>
</dbReference>
<dbReference type="Gene3D" id="3.40.50.1000">
    <property type="entry name" value="HAD superfamily/HAD-like"/>
    <property type="match status" value="1"/>
</dbReference>
<dbReference type="InterPro" id="IPR023214">
    <property type="entry name" value="HAD_sf"/>
</dbReference>
<gene>
    <name evidence="1" type="ORF">E5347_11785</name>
</gene>
<dbReference type="SFLD" id="SFLDG01140">
    <property type="entry name" value="C2.B:_Phosphomannomutase_and_P"/>
    <property type="match status" value="1"/>
</dbReference>
<name>A0A4S2DHU6_9CLOT</name>
<dbReference type="InterPro" id="IPR006379">
    <property type="entry name" value="HAD-SF_hydro_IIB"/>
</dbReference>
<dbReference type="NCBIfam" id="TIGR01484">
    <property type="entry name" value="HAD-SF-IIB"/>
    <property type="match status" value="1"/>
</dbReference>
<dbReference type="SFLD" id="SFLDS00003">
    <property type="entry name" value="Haloacid_Dehalogenase"/>
    <property type="match status" value="1"/>
</dbReference>
<dbReference type="GO" id="GO:0016791">
    <property type="term" value="F:phosphatase activity"/>
    <property type="evidence" value="ECO:0007669"/>
    <property type="project" value="UniProtKB-ARBA"/>
</dbReference>
<sequence>MNKKIIFFDADGTIVKGSNISPLTLEAFKKLKENGHILVLSTGRAIPAIDGILKDMNFGNTICSGGGVVVIGDKIVYSRPMSKESQKELLDYFDKHNVLYNLEANDYIYIKKGYKEKYLRLFQLPDKETVTIEEYNKHKAMLEKVSSRTKEVDDAMEIDINKLHYYAADILYDGGGCPISYDDLERDLGEKYKCVPLSLSKLFAGGEVCEIGVSKKGGMEVILKHYKVNKEDIYAIGDDYNDIEMLEYATTSIAMGNAPKQVKDMCDYVTDDVDNDGFYHAMKHFGLI</sequence>
<dbReference type="EMBL" id="SRYR01000006">
    <property type="protein sequence ID" value="TGY41686.1"/>
    <property type="molecule type" value="Genomic_DNA"/>
</dbReference>
<dbReference type="InterPro" id="IPR036412">
    <property type="entry name" value="HAD-like_sf"/>
</dbReference>
<dbReference type="GO" id="GO:0000287">
    <property type="term" value="F:magnesium ion binding"/>
    <property type="evidence" value="ECO:0007669"/>
    <property type="project" value="TreeGrafter"/>
</dbReference>
<dbReference type="Proteomes" id="UP000306888">
    <property type="component" value="Unassembled WGS sequence"/>
</dbReference>
<reference evidence="1 2" key="1">
    <citation type="submission" date="2019-04" db="EMBL/GenBank/DDBJ databases">
        <title>Microbes associate with the intestines of laboratory mice.</title>
        <authorList>
            <person name="Navarre W."/>
            <person name="Wong E."/>
            <person name="Huang K."/>
            <person name="Tropini C."/>
            <person name="Ng K."/>
            <person name="Yu B."/>
        </authorList>
    </citation>
    <scope>NUCLEOTIDE SEQUENCE [LARGE SCALE GENOMIC DNA]</scope>
    <source>
        <strain evidence="1 2">NM50_B9-20</strain>
    </source>
</reference>
<dbReference type="Pfam" id="PF08282">
    <property type="entry name" value="Hydrolase_3"/>
    <property type="match status" value="1"/>
</dbReference>
<dbReference type="GO" id="GO:0005829">
    <property type="term" value="C:cytosol"/>
    <property type="evidence" value="ECO:0007669"/>
    <property type="project" value="TreeGrafter"/>
</dbReference>
<comment type="caution">
    <text evidence="1">The sequence shown here is derived from an EMBL/GenBank/DDBJ whole genome shotgun (WGS) entry which is preliminary data.</text>
</comment>
<dbReference type="PANTHER" id="PTHR10000">
    <property type="entry name" value="PHOSPHOSERINE PHOSPHATASE"/>
    <property type="match status" value="1"/>
</dbReference>
<organism evidence="1 2">
    <name type="scientific">Clostridium sartagoforme</name>
    <dbReference type="NCBI Taxonomy" id="84031"/>
    <lineage>
        <taxon>Bacteria</taxon>
        <taxon>Bacillati</taxon>
        <taxon>Bacillota</taxon>
        <taxon>Clostridia</taxon>
        <taxon>Eubacteriales</taxon>
        <taxon>Clostridiaceae</taxon>
        <taxon>Clostridium</taxon>
    </lineage>
</organism>
<dbReference type="AlphaFoldDB" id="A0A4S2DHU6"/>
<dbReference type="Gene3D" id="3.30.1240.10">
    <property type="match status" value="1"/>
</dbReference>
<dbReference type="SUPFAM" id="SSF56784">
    <property type="entry name" value="HAD-like"/>
    <property type="match status" value="1"/>
</dbReference>
<proteinExistence type="predicted"/>
<evidence type="ECO:0000313" key="2">
    <source>
        <dbReference type="Proteomes" id="UP000306888"/>
    </source>
</evidence>
<accession>A0A4S2DHU6</accession>
<dbReference type="OrthoDB" id="9810101at2"/>